<dbReference type="Pfam" id="PF21362">
    <property type="entry name" value="Sina_RING"/>
    <property type="match status" value="1"/>
</dbReference>
<evidence type="ECO:0000256" key="2">
    <source>
        <dbReference type="ARBA" id="ARBA00004906"/>
    </source>
</evidence>
<keyword evidence="7 10" id="KW-0833">Ubl conjugation pathway</keyword>
<evidence type="ECO:0000256" key="7">
    <source>
        <dbReference type="ARBA" id="ARBA00022786"/>
    </source>
</evidence>
<dbReference type="GO" id="GO:0016567">
    <property type="term" value="P:protein ubiquitination"/>
    <property type="evidence" value="ECO:0007669"/>
    <property type="project" value="UniProtKB-UniPathway"/>
</dbReference>
<dbReference type="InterPro" id="IPR008974">
    <property type="entry name" value="TRAF-like"/>
</dbReference>
<dbReference type="EMBL" id="NEVH01013199">
    <property type="protein sequence ID" value="PNF30029.1"/>
    <property type="molecule type" value="Genomic_DNA"/>
</dbReference>
<comment type="domain">
    <text evidence="10">The SBD domain (substrate-binding domain) mediates the interaction with substrate proteins. It is related to the TRAF family.</text>
</comment>
<comment type="function">
    <text evidence="10">E3 ubiquitin-protein ligase that mediates ubiquitination and subsequent proteasomal degradation of target proteins. E3 ubiquitin ligases accept ubiquitin from an E2 ubiquitin-conjugating enzyme in the form of a thioester and then directly transfers the ubiquitin to targeted substrates.</text>
</comment>
<dbReference type="GO" id="GO:0031624">
    <property type="term" value="F:ubiquitin conjugating enzyme binding"/>
    <property type="evidence" value="ECO:0007669"/>
    <property type="project" value="TreeGrafter"/>
</dbReference>
<feature type="domain" description="SIAH-type" evidence="12">
    <location>
        <begin position="79"/>
        <end position="142"/>
    </location>
</feature>
<dbReference type="InterPro" id="IPR018121">
    <property type="entry name" value="7-in-absentia-prot_TRAF-dom"/>
</dbReference>
<reference evidence="13 14" key="1">
    <citation type="submission" date="2017-12" db="EMBL/GenBank/DDBJ databases">
        <title>Hemimetabolous genomes reveal molecular basis of termite eusociality.</title>
        <authorList>
            <person name="Harrison M.C."/>
            <person name="Jongepier E."/>
            <person name="Robertson H.M."/>
            <person name="Arning N."/>
            <person name="Bitard-Feildel T."/>
            <person name="Chao H."/>
            <person name="Childers C.P."/>
            <person name="Dinh H."/>
            <person name="Doddapaneni H."/>
            <person name="Dugan S."/>
            <person name="Gowin J."/>
            <person name="Greiner C."/>
            <person name="Han Y."/>
            <person name="Hu H."/>
            <person name="Hughes D.S.T."/>
            <person name="Huylmans A.-K."/>
            <person name="Kemena C."/>
            <person name="Kremer L.P.M."/>
            <person name="Lee S.L."/>
            <person name="Lopez-Ezquerra A."/>
            <person name="Mallet L."/>
            <person name="Monroy-Kuhn J.M."/>
            <person name="Moser A."/>
            <person name="Murali S.C."/>
            <person name="Muzny D.M."/>
            <person name="Otani S."/>
            <person name="Piulachs M.-D."/>
            <person name="Poelchau M."/>
            <person name="Qu J."/>
            <person name="Schaub F."/>
            <person name="Wada-Katsumata A."/>
            <person name="Worley K.C."/>
            <person name="Xie Q."/>
            <person name="Ylla G."/>
            <person name="Poulsen M."/>
            <person name="Gibbs R.A."/>
            <person name="Schal C."/>
            <person name="Richards S."/>
            <person name="Belles X."/>
            <person name="Korb J."/>
            <person name="Bornberg-Bauer E."/>
        </authorList>
    </citation>
    <scope>NUCLEOTIDE SEQUENCE [LARGE SCALE GENOMIC DNA]</scope>
    <source>
        <tissue evidence="13">Whole body</tissue>
    </source>
</reference>
<comment type="pathway">
    <text evidence="2 10">Protein modification; protein ubiquitination.</text>
</comment>
<dbReference type="FunFam" id="3.30.40.10:FF:000041">
    <property type="entry name" value="E3 ubiquitin-protein ligase SINAT3"/>
    <property type="match status" value="1"/>
</dbReference>
<organism evidence="13 14">
    <name type="scientific">Cryptotermes secundus</name>
    <dbReference type="NCBI Taxonomy" id="105785"/>
    <lineage>
        <taxon>Eukaryota</taxon>
        <taxon>Metazoa</taxon>
        <taxon>Ecdysozoa</taxon>
        <taxon>Arthropoda</taxon>
        <taxon>Hexapoda</taxon>
        <taxon>Insecta</taxon>
        <taxon>Pterygota</taxon>
        <taxon>Neoptera</taxon>
        <taxon>Polyneoptera</taxon>
        <taxon>Dictyoptera</taxon>
        <taxon>Blattodea</taxon>
        <taxon>Blattoidea</taxon>
        <taxon>Termitoidae</taxon>
        <taxon>Kalotermitidae</taxon>
        <taxon>Cryptotermitinae</taxon>
        <taxon>Cryptotermes</taxon>
    </lineage>
</organism>
<evidence type="ECO:0000256" key="4">
    <source>
        <dbReference type="ARBA" id="ARBA00022679"/>
    </source>
</evidence>
<dbReference type="GO" id="GO:0005737">
    <property type="term" value="C:cytoplasm"/>
    <property type="evidence" value="ECO:0007669"/>
    <property type="project" value="InterPro"/>
</dbReference>
<dbReference type="Gene3D" id="2.60.210.10">
    <property type="entry name" value="Apoptosis, Tumor Necrosis Factor Receptor Associated Protein 2, Chain A"/>
    <property type="match status" value="1"/>
</dbReference>
<comment type="similarity">
    <text evidence="3 10">Belongs to the SINA (Seven in absentia) family.</text>
</comment>
<dbReference type="InterPro" id="IPR001841">
    <property type="entry name" value="Znf_RING"/>
</dbReference>
<dbReference type="InterPro" id="IPR013083">
    <property type="entry name" value="Znf_RING/FYVE/PHD"/>
</dbReference>
<evidence type="ECO:0000259" key="11">
    <source>
        <dbReference type="PROSITE" id="PS50089"/>
    </source>
</evidence>
<feature type="domain" description="RING-type" evidence="11">
    <location>
        <begin position="27"/>
        <end position="62"/>
    </location>
</feature>
<name>A0A2J7QN76_9NEOP</name>
<dbReference type="InterPro" id="IPR049548">
    <property type="entry name" value="Sina-like_RING"/>
</dbReference>
<evidence type="ECO:0000256" key="6">
    <source>
        <dbReference type="ARBA" id="ARBA00022771"/>
    </source>
</evidence>
<proteinExistence type="inferred from homology"/>
<dbReference type="STRING" id="105785.A0A2J7QN76"/>
<dbReference type="OrthoDB" id="4788989at2759"/>
<dbReference type="Gene3D" id="3.30.40.10">
    <property type="entry name" value="Zinc/RING finger domain, C3HC4 (zinc finger)"/>
    <property type="match status" value="2"/>
</dbReference>
<dbReference type="SUPFAM" id="SSF57850">
    <property type="entry name" value="RING/U-box"/>
    <property type="match status" value="1"/>
</dbReference>
<dbReference type="GO" id="GO:0061630">
    <property type="term" value="F:ubiquitin protein ligase activity"/>
    <property type="evidence" value="ECO:0007669"/>
    <property type="project" value="UniProtKB-EC"/>
</dbReference>
<keyword evidence="4" id="KW-0808">Transferase</keyword>
<accession>A0A2J7QN76</accession>
<dbReference type="GO" id="GO:0043161">
    <property type="term" value="P:proteasome-mediated ubiquitin-dependent protein catabolic process"/>
    <property type="evidence" value="ECO:0007669"/>
    <property type="project" value="TreeGrafter"/>
</dbReference>
<sequence length="272" mass="31457">MPNNVRSPVNNPPEEGLCESLLMELECPVCGEHMIPPITLCESGHNTCSRCKPKLKKCPTCRQQLLAIRNLTLENLTNKIKYPCRNHKTGCDELLPLDQIIQHQAVCLYRFYDCPLAKAPGVLCLWQGPWSEVKKHIDINHKDRVTEEISKLSVHIRDFKSTYKYCRVIYALGEVFYQQFEVIANNFYFVVQYVGPEDAAYRYKYEFTLSSTSGDEKIQVSQVTRSVKINIDEICQSGKCIKLHYDVVKNFLEENTMEFEMEISKARVEEKS</sequence>
<dbReference type="GO" id="GO:0008270">
    <property type="term" value="F:zinc ion binding"/>
    <property type="evidence" value="ECO:0007669"/>
    <property type="project" value="UniProtKB-KW"/>
</dbReference>
<evidence type="ECO:0000313" key="14">
    <source>
        <dbReference type="Proteomes" id="UP000235965"/>
    </source>
</evidence>
<dbReference type="UniPathway" id="UPA00143"/>
<evidence type="ECO:0000256" key="10">
    <source>
        <dbReference type="RuleBase" id="RU201113"/>
    </source>
</evidence>
<keyword evidence="6 9" id="KW-0863">Zinc-finger</keyword>
<evidence type="ECO:0000313" key="13">
    <source>
        <dbReference type="EMBL" id="PNF30029.1"/>
    </source>
</evidence>
<dbReference type="EC" id="2.3.2.27" evidence="10"/>
<dbReference type="PANTHER" id="PTHR45877:SF2">
    <property type="entry name" value="E3 UBIQUITIN-PROTEIN LIGASE SINA-RELATED"/>
    <property type="match status" value="1"/>
</dbReference>
<evidence type="ECO:0000256" key="5">
    <source>
        <dbReference type="ARBA" id="ARBA00022723"/>
    </source>
</evidence>
<dbReference type="PROSITE" id="PS51081">
    <property type="entry name" value="ZF_SIAH"/>
    <property type="match status" value="1"/>
</dbReference>
<protein>
    <recommendedName>
        <fullName evidence="10">E3 ubiquitin-protein ligase</fullName>
        <ecNumber evidence="10">2.3.2.27</ecNumber>
    </recommendedName>
</protein>
<dbReference type="PROSITE" id="PS50089">
    <property type="entry name" value="ZF_RING_2"/>
    <property type="match status" value="1"/>
</dbReference>
<dbReference type="InterPro" id="IPR004162">
    <property type="entry name" value="SINA-like_animal"/>
</dbReference>
<dbReference type="PANTHER" id="PTHR45877">
    <property type="entry name" value="E3 UBIQUITIN-PROTEIN LIGASE SIAH2"/>
    <property type="match status" value="1"/>
</dbReference>
<comment type="domain">
    <text evidence="10">The RING-type zinc finger domain is essential for ubiquitin ligase activity.</text>
</comment>
<dbReference type="Pfam" id="PF03145">
    <property type="entry name" value="Sina_TRAF"/>
    <property type="match status" value="1"/>
</dbReference>
<gene>
    <name evidence="13" type="ORF">B7P43_G05824</name>
</gene>
<evidence type="ECO:0000256" key="1">
    <source>
        <dbReference type="ARBA" id="ARBA00000900"/>
    </source>
</evidence>
<dbReference type="InterPro" id="IPR013010">
    <property type="entry name" value="Znf_SIAH"/>
</dbReference>
<dbReference type="Pfam" id="PF21361">
    <property type="entry name" value="Sina_ZnF"/>
    <property type="match status" value="1"/>
</dbReference>
<dbReference type="Proteomes" id="UP000235965">
    <property type="component" value="Unassembled WGS sequence"/>
</dbReference>
<evidence type="ECO:0000259" key="12">
    <source>
        <dbReference type="PROSITE" id="PS51081"/>
    </source>
</evidence>
<comment type="catalytic activity">
    <reaction evidence="1 10">
        <text>S-ubiquitinyl-[E2 ubiquitin-conjugating enzyme]-L-cysteine + [acceptor protein]-L-lysine = [E2 ubiquitin-conjugating enzyme]-L-cysteine + N(6)-ubiquitinyl-[acceptor protein]-L-lysine.</text>
        <dbReference type="EC" id="2.3.2.27"/>
    </reaction>
</comment>
<keyword evidence="8 10" id="KW-0862">Zinc</keyword>
<keyword evidence="14" id="KW-1185">Reference proteome</keyword>
<keyword evidence="5 10" id="KW-0479">Metal-binding</keyword>
<evidence type="ECO:0000256" key="8">
    <source>
        <dbReference type="ARBA" id="ARBA00022833"/>
    </source>
</evidence>
<dbReference type="SUPFAM" id="SSF49599">
    <property type="entry name" value="TRAF domain-like"/>
    <property type="match status" value="1"/>
</dbReference>
<evidence type="ECO:0000256" key="3">
    <source>
        <dbReference type="ARBA" id="ARBA00009119"/>
    </source>
</evidence>
<dbReference type="AlphaFoldDB" id="A0A2J7QN76"/>
<dbReference type="InParanoid" id="A0A2J7QN76"/>
<comment type="caution">
    <text evidence="13">The sequence shown here is derived from an EMBL/GenBank/DDBJ whole genome shotgun (WGS) entry which is preliminary data.</text>
</comment>
<evidence type="ECO:0000256" key="9">
    <source>
        <dbReference type="PROSITE-ProRule" id="PRU00455"/>
    </source>
</evidence>